<accession>A0A8S5LKV6</accession>
<name>A0A8S5LKV6_9CAUD</name>
<sequence length="187" mass="22201">MAEHNKLNQEFYAYAGGLLNVSPQTAKKYWMGFVDTIIHILHFDGKCQMPSMGTFTLEELPERRVMAKNEQGELVEQINPAWFKILYKYNEDFLNNVNGRGVTKKYRRRVRERKLTPNDLKLITQAEIERTAKRTLKQMQDDRIEQAKQQSYDDFINVINKKKEDYERKKKEKEQKLNESTEDTTSD</sequence>
<dbReference type="EMBL" id="BK015870">
    <property type="protein sequence ID" value="DAD70709.1"/>
    <property type="molecule type" value="Genomic_DNA"/>
</dbReference>
<organism evidence="2">
    <name type="scientific">Siphoviridae sp. ctKcB20</name>
    <dbReference type="NCBI Taxonomy" id="2827568"/>
    <lineage>
        <taxon>Viruses</taxon>
        <taxon>Duplodnaviria</taxon>
        <taxon>Heunggongvirae</taxon>
        <taxon>Uroviricota</taxon>
        <taxon>Caudoviricetes</taxon>
    </lineage>
</organism>
<feature type="compositionally biased region" description="Basic and acidic residues" evidence="1">
    <location>
        <begin position="166"/>
        <end position="179"/>
    </location>
</feature>
<feature type="region of interest" description="Disordered" evidence="1">
    <location>
        <begin position="166"/>
        <end position="187"/>
    </location>
</feature>
<protein>
    <submittedName>
        <fullName evidence="2">PROTEIN HU-BINDING PROTEIN, DNA SUPERCOILING, ALPHA/BETA.0A</fullName>
    </submittedName>
</protein>
<evidence type="ECO:0000313" key="2">
    <source>
        <dbReference type="EMBL" id="DAD70709.1"/>
    </source>
</evidence>
<evidence type="ECO:0000256" key="1">
    <source>
        <dbReference type="SAM" id="MobiDB-lite"/>
    </source>
</evidence>
<proteinExistence type="predicted"/>
<reference evidence="2" key="1">
    <citation type="journal article" date="2021" name="Proc. Natl. Acad. Sci. U.S.A.">
        <title>A Catalog of Tens of Thousands of Viruses from Human Metagenomes Reveals Hidden Associations with Chronic Diseases.</title>
        <authorList>
            <person name="Tisza M.J."/>
            <person name="Buck C.B."/>
        </authorList>
    </citation>
    <scope>NUCLEOTIDE SEQUENCE</scope>
    <source>
        <strain evidence="2">CtKcB20</strain>
    </source>
</reference>